<name>A0A841JW64_9BACT</name>
<dbReference type="RefSeq" id="WP_050060650.1">
    <property type="nucleotide sequence ID" value="NZ_JACHEK010000007.1"/>
</dbReference>
<dbReference type="Gene3D" id="3.90.1340.10">
    <property type="entry name" value="Phage tail collar domain"/>
    <property type="match status" value="1"/>
</dbReference>
<dbReference type="InterPro" id="IPR011083">
    <property type="entry name" value="Phage_tail_collar_dom"/>
</dbReference>
<organism evidence="2 3">
    <name type="scientific">Silvibacterium bohemicum</name>
    <dbReference type="NCBI Taxonomy" id="1577686"/>
    <lineage>
        <taxon>Bacteria</taxon>
        <taxon>Pseudomonadati</taxon>
        <taxon>Acidobacteriota</taxon>
        <taxon>Terriglobia</taxon>
        <taxon>Terriglobales</taxon>
        <taxon>Acidobacteriaceae</taxon>
        <taxon>Silvibacterium</taxon>
    </lineage>
</organism>
<reference evidence="2 3" key="1">
    <citation type="submission" date="2020-08" db="EMBL/GenBank/DDBJ databases">
        <title>Genomic Encyclopedia of Type Strains, Phase IV (KMG-IV): sequencing the most valuable type-strain genomes for metagenomic binning, comparative biology and taxonomic classification.</title>
        <authorList>
            <person name="Goeker M."/>
        </authorList>
    </citation>
    <scope>NUCLEOTIDE SEQUENCE [LARGE SCALE GENOMIC DNA]</scope>
    <source>
        <strain evidence="2 3">DSM 103733</strain>
    </source>
</reference>
<dbReference type="EMBL" id="JACHEK010000007">
    <property type="protein sequence ID" value="MBB6145596.1"/>
    <property type="molecule type" value="Genomic_DNA"/>
</dbReference>
<evidence type="ECO:0000313" key="3">
    <source>
        <dbReference type="Proteomes" id="UP000538666"/>
    </source>
</evidence>
<feature type="domain" description="Phage tail collar" evidence="1">
    <location>
        <begin position="6"/>
        <end position="62"/>
    </location>
</feature>
<evidence type="ECO:0000259" key="1">
    <source>
        <dbReference type="Pfam" id="PF07484"/>
    </source>
</evidence>
<keyword evidence="3" id="KW-1185">Reference proteome</keyword>
<gene>
    <name evidence="2" type="ORF">HNQ77_003557</name>
</gene>
<dbReference type="Proteomes" id="UP000538666">
    <property type="component" value="Unassembled WGS sequence"/>
</dbReference>
<dbReference type="OrthoDB" id="9810174at2"/>
<proteinExistence type="predicted"/>
<dbReference type="InterPro" id="IPR037053">
    <property type="entry name" value="Phage_tail_collar_dom_sf"/>
</dbReference>
<dbReference type="Pfam" id="PF07484">
    <property type="entry name" value="Collar"/>
    <property type="match status" value="1"/>
</dbReference>
<comment type="caution">
    <text evidence="2">The sequence shown here is derived from an EMBL/GenBank/DDBJ whole genome shotgun (WGS) entry which is preliminary data.</text>
</comment>
<accession>A0A841JW64</accession>
<dbReference type="SUPFAM" id="SSF88874">
    <property type="entry name" value="Receptor-binding domain of short tail fibre protein gp12"/>
    <property type="match status" value="1"/>
</dbReference>
<sequence length="177" mass="18466">MNNYIGQILLVAFNFAPQGWALCNGQTLSIAQNTALFSLIGTTYGGDGVSNFMLPNLQSRVPVHQGQGQGLSPYVMGQVGGVEQTALLVANLPSHTHPANCSNTPGPNADPTNGFWAEVNTGGREPSISPSYATSATKTMAPTAIGLTGSNQPLGVVQPYLCMNYIIALQGIFPSRG</sequence>
<protein>
    <submittedName>
        <fullName evidence="2">Microcystin-dependent protein</fullName>
    </submittedName>
</protein>
<dbReference type="AlphaFoldDB" id="A0A841JW64"/>
<evidence type="ECO:0000313" key="2">
    <source>
        <dbReference type="EMBL" id="MBB6145596.1"/>
    </source>
</evidence>